<proteinExistence type="inferred from homology"/>
<comment type="caution">
    <text evidence="13">The sequence shown here is derived from an EMBL/GenBank/DDBJ whole genome shotgun (WGS) entry which is preliminary data.</text>
</comment>
<gene>
    <name evidence="13" type="ORF">PHYPO_G00088850</name>
</gene>
<comment type="subcellular location">
    <subcellularLocation>
        <location evidence="1 12">Endoplasmic reticulum membrane</location>
        <topology evidence="1 12">Multi-pass membrane protein</topology>
    </subcellularLocation>
</comment>
<accession>A0A5N5LI31</accession>
<dbReference type="InterPro" id="IPR005599">
    <property type="entry name" value="GPI_mannosylTrfase"/>
</dbReference>
<sequence length="524" mass="59735">MTYMVGLGNRFVRMRSLTCSSSMARKRRIPQLPQFFILTVVISLHLFACPFTKVEESFNLQAIHDILYHRFDLEKYDHHEFPGVVPRTFLGPLFVSVLSTPMAALLSHLEAPKFYTQITVRGVLGMCVCLTLWHMQKQVRRQFGSLVSGLFCLMCASQFHLMFYSTRTLPNVFALPIVLLAFMSWMAQRHGPFIMLSAFAIIVFRSELCLLLGLMLLMSLRSRKLSIKKLLYYAVPAGILSLGFTVGVDSVFWRKLLWPEGQVLWYNTILNKSSNWGISPFLWYFYSALPRGLGATIVFVPFGLVDRRMHTMLIPAVGFILLYSFLPHKELRFIIYTFPIFNVVAARGCSFILNNYQKSWLYKIGAVAVIGHLVANGVYSGISLYVSQYNYPGGRAMQELHTLVPANMDVNLHIDVLAQGRQHLVMSMGQTSQDLPRFLELNSKWRYDKREDLMPIDPLMKTYSHVLMEANATLISLLSGSHKPLIYIQGYERLLVSASQFPPLSVKLTSKLVLLESLTHSELS</sequence>
<organism evidence="13 14">
    <name type="scientific">Pangasianodon hypophthalmus</name>
    <name type="common">Striped catfish</name>
    <name type="synonym">Helicophagus hypophthalmus</name>
    <dbReference type="NCBI Taxonomy" id="310915"/>
    <lineage>
        <taxon>Eukaryota</taxon>
        <taxon>Metazoa</taxon>
        <taxon>Chordata</taxon>
        <taxon>Craniata</taxon>
        <taxon>Vertebrata</taxon>
        <taxon>Euteleostomi</taxon>
        <taxon>Actinopterygii</taxon>
        <taxon>Neopterygii</taxon>
        <taxon>Teleostei</taxon>
        <taxon>Ostariophysi</taxon>
        <taxon>Siluriformes</taxon>
        <taxon>Pangasiidae</taxon>
        <taxon>Pangasianodon</taxon>
    </lineage>
</organism>
<evidence type="ECO:0000313" key="13">
    <source>
        <dbReference type="EMBL" id="KAB5542208.1"/>
    </source>
</evidence>
<keyword evidence="6 12" id="KW-0812">Transmembrane</keyword>
<evidence type="ECO:0000256" key="3">
    <source>
        <dbReference type="ARBA" id="ARBA00007063"/>
    </source>
</evidence>
<feature type="transmembrane region" description="Helical" evidence="12">
    <location>
        <begin position="230"/>
        <end position="253"/>
    </location>
</feature>
<dbReference type="EC" id="2.4.1.-" evidence="12"/>
<feature type="transmembrane region" description="Helical" evidence="12">
    <location>
        <begin position="142"/>
        <end position="161"/>
    </location>
</feature>
<dbReference type="GO" id="GO:0006487">
    <property type="term" value="P:protein N-linked glycosylation"/>
    <property type="evidence" value="ECO:0007669"/>
    <property type="project" value="TreeGrafter"/>
</dbReference>
<keyword evidence="5" id="KW-0808">Transferase</keyword>
<feature type="transmembrane region" description="Helical" evidence="12">
    <location>
        <begin position="333"/>
        <end position="353"/>
    </location>
</feature>
<name>A0A5N5LI31_PANHP</name>
<evidence type="ECO:0000256" key="7">
    <source>
        <dbReference type="ARBA" id="ARBA00022824"/>
    </source>
</evidence>
<feature type="transmembrane region" description="Helical" evidence="12">
    <location>
        <begin position="193"/>
        <end position="218"/>
    </location>
</feature>
<dbReference type="GO" id="GO:0052917">
    <property type="term" value="F:dol-P-Man:Man(7)GlcNAc(2)-PP-Dol alpha-1,6-mannosyltransferase activity"/>
    <property type="evidence" value="ECO:0007669"/>
    <property type="project" value="UniProtKB-EC"/>
</dbReference>
<dbReference type="Pfam" id="PF03901">
    <property type="entry name" value="Glyco_transf_22"/>
    <property type="match status" value="1"/>
</dbReference>
<evidence type="ECO:0000256" key="9">
    <source>
        <dbReference type="ARBA" id="ARBA00023136"/>
    </source>
</evidence>
<comment type="catalytic activity">
    <reaction evidence="11">
        <text>an alpha-D-Man-(1-&gt;2)-alpha-D-Man-(1-&gt;2)-alpha-D-Man-(1-&gt;3)-[alpha-D-Man-(1-&gt;2)-alpha-D-Man-(1-&gt;3)-alpha-D-Man-(1-&gt;6)]-beta-D-Man-(1-&gt;4)-beta-D-GlcNAc-(1-&gt;4)-alpha-D-GlcNAc-diphospho-di-trans,poly-cis-dolichol + a di-trans,poly-cis-dolichyl beta-D-mannosyl phosphate = an alpha-D-Man-(1-&gt;2)-alpha-D-Man-(1-&gt;2)-alpha-D-Man-(1-&gt;3)-[alpha-D-Man-(1-&gt;2)-alpha-D-Man-(1-&gt;3)-[alpha-D-Man-(1-&gt;6)]-alpha-D-Man-(1-&gt;6)]-beta-D-Man-(1-&gt;4)-beta-D-GlcNAc-(1-&gt;4)-alpha-D-GlcNAc-diphospho-di-trans,poly-cis-dolichol + a di-trans,poly-cis-dolichyl phosphate + H(+)</text>
        <dbReference type="Rhea" id="RHEA:29535"/>
        <dbReference type="Rhea" id="RHEA-COMP:19498"/>
        <dbReference type="Rhea" id="RHEA-COMP:19501"/>
        <dbReference type="Rhea" id="RHEA-COMP:19518"/>
        <dbReference type="Rhea" id="RHEA-COMP:19519"/>
        <dbReference type="ChEBI" id="CHEBI:15378"/>
        <dbReference type="ChEBI" id="CHEBI:57683"/>
        <dbReference type="ChEBI" id="CHEBI:58211"/>
        <dbReference type="ChEBI" id="CHEBI:132517"/>
        <dbReference type="ChEBI" id="CHEBI:132519"/>
        <dbReference type="EC" id="2.4.1.260"/>
    </reaction>
    <physiologicalReaction direction="left-to-right" evidence="11">
        <dbReference type="Rhea" id="RHEA:29536"/>
    </physiologicalReaction>
</comment>
<evidence type="ECO:0000313" key="14">
    <source>
        <dbReference type="Proteomes" id="UP000327468"/>
    </source>
</evidence>
<feature type="transmembrane region" description="Helical" evidence="12">
    <location>
        <begin position="89"/>
        <end position="106"/>
    </location>
</feature>
<dbReference type="AlphaFoldDB" id="A0A5N5LI31"/>
<feature type="transmembrane region" description="Helical" evidence="12">
    <location>
        <begin position="360"/>
        <end position="379"/>
    </location>
</feature>
<dbReference type="UniPathway" id="UPA00378"/>
<keyword evidence="4 12" id="KW-0328">Glycosyltransferase</keyword>
<dbReference type="PANTHER" id="PTHR22760">
    <property type="entry name" value="GLYCOSYLTRANSFERASE"/>
    <property type="match status" value="1"/>
</dbReference>
<comment type="pathway">
    <text evidence="2">Protein modification; protein glycosylation.</text>
</comment>
<feature type="transmembrane region" description="Helical" evidence="12">
    <location>
        <begin position="118"/>
        <end position="136"/>
    </location>
</feature>
<comment type="similarity">
    <text evidence="3 12">Belongs to the glycosyltransferase 22 family.</text>
</comment>
<dbReference type="PANTHER" id="PTHR22760:SF1">
    <property type="entry name" value="DOL-P-MAN:MAN(7)GLCNAC(2)-PP-DOL ALPHA-1,6-MANNOSYLTRANSFERASE"/>
    <property type="match status" value="1"/>
</dbReference>
<evidence type="ECO:0000256" key="10">
    <source>
        <dbReference type="ARBA" id="ARBA00044721"/>
    </source>
</evidence>
<keyword evidence="7 12" id="KW-0256">Endoplasmic reticulum</keyword>
<evidence type="ECO:0000256" key="12">
    <source>
        <dbReference type="RuleBase" id="RU363075"/>
    </source>
</evidence>
<comment type="function">
    <text evidence="10">Mannosyltransferase that operates in the biosynthetic pathway of dolichol-linked oligosaccharides, the glycan precursors employed in protein asparagine (N)-glycosylation. The assembly of dolichol-linked oligosaccharides begins on the cytosolic side of the endoplasmic reticulum membrane and finishes in its lumen. The sequential addition of sugars to dolichol pyrophosphate produces dolichol-linked oligosaccharides containing fourteen sugars, including two GlcNAcs, nine mannoses and three glucoses. Once assembled, the oligosaccharide is transferred from the lipid to nascent proteins by oligosaccharyltransferases. In the lumen of the endoplasmic reticulum, adds the eighth mannose residue in an alpha-1,6 linkage onto Man(7)GlcNAc(2)-PP-dolichol to produce Man(8)GlcNAc(2)-PP-dolichol.</text>
</comment>
<dbReference type="EMBL" id="VFJC01000019">
    <property type="protein sequence ID" value="KAB5542208.1"/>
    <property type="molecule type" value="Genomic_DNA"/>
</dbReference>
<dbReference type="GO" id="GO:0005789">
    <property type="term" value="C:endoplasmic reticulum membrane"/>
    <property type="evidence" value="ECO:0007669"/>
    <property type="project" value="UniProtKB-SubCell"/>
</dbReference>
<feature type="transmembrane region" description="Helical" evidence="12">
    <location>
        <begin position="281"/>
        <end position="304"/>
    </location>
</feature>
<feature type="transmembrane region" description="Helical" evidence="12">
    <location>
        <begin position="168"/>
        <end position="187"/>
    </location>
</feature>
<feature type="transmembrane region" description="Helical" evidence="12">
    <location>
        <begin position="311"/>
        <end position="327"/>
    </location>
</feature>
<keyword evidence="14" id="KW-1185">Reference proteome</keyword>
<evidence type="ECO:0000256" key="11">
    <source>
        <dbReference type="ARBA" id="ARBA00048899"/>
    </source>
</evidence>
<evidence type="ECO:0000256" key="6">
    <source>
        <dbReference type="ARBA" id="ARBA00022692"/>
    </source>
</evidence>
<evidence type="ECO:0000256" key="8">
    <source>
        <dbReference type="ARBA" id="ARBA00022989"/>
    </source>
</evidence>
<evidence type="ECO:0000256" key="2">
    <source>
        <dbReference type="ARBA" id="ARBA00004922"/>
    </source>
</evidence>
<evidence type="ECO:0000256" key="1">
    <source>
        <dbReference type="ARBA" id="ARBA00004477"/>
    </source>
</evidence>
<evidence type="ECO:0000256" key="4">
    <source>
        <dbReference type="ARBA" id="ARBA00022676"/>
    </source>
</evidence>
<reference evidence="13 14" key="1">
    <citation type="submission" date="2019-06" db="EMBL/GenBank/DDBJ databases">
        <title>A chromosome-scale genome assembly of the striped catfish, Pangasianodon hypophthalmus.</title>
        <authorList>
            <person name="Wen M."/>
            <person name="Zahm M."/>
            <person name="Roques C."/>
            <person name="Cabau C."/>
            <person name="Klopp C."/>
            <person name="Donnadieu C."/>
            <person name="Jouanno E."/>
            <person name="Avarre J.-C."/>
            <person name="Campet M."/>
            <person name="Ha T.T.T."/>
            <person name="Dugue R."/>
            <person name="Lampietro C."/>
            <person name="Louis A."/>
            <person name="Herpin A."/>
            <person name="Echchiki A."/>
            <person name="Berthelot C."/>
            <person name="Parey E."/>
            <person name="Roest-Crollius H."/>
            <person name="Braasch I."/>
            <person name="Postlethwait J."/>
            <person name="Bobe J."/>
            <person name="Montfort J."/>
            <person name="Bouchez O."/>
            <person name="Begum T."/>
            <person name="Schartl M."/>
            <person name="Guiguen Y."/>
        </authorList>
    </citation>
    <scope>NUCLEOTIDE SEQUENCE [LARGE SCALE GENOMIC DNA]</scope>
    <source>
        <strain evidence="13 14">Indonesia</strain>
        <tissue evidence="13">Blood</tissue>
    </source>
</reference>
<keyword evidence="8 12" id="KW-1133">Transmembrane helix</keyword>
<protein>
    <recommendedName>
        <fullName evidence="12">Mannosyltransferase</fullName>
        <ecNumber evidence="12">2.4.1.-</ecNumber>
    </recommendedName>
</protein>
<evidence type="ECO:0000256" key="5">
    <source>
        <dbReference type="ARBA" id="ARBA00022679"/>
    </source>
</evidence>
<dbReference type="Proteomes" id="UP000327468">
    <property type="component" value="Chromosome 18"/>
</dbReference>
<keyword evidence="9 12" id="KW-0472">Membrane</keyword>